<name>A0A2I7QMF7_9CAUD</name>
<proteinExistence type="predicted"/>
<protein>
    <submittedName>
        <fullName evidence="1">Uncharacterized protein</fullName>
    </submittedName>
</protein>
<accession>A0A2I7QMF7</accession>
<gene>
    <name evidence="1" type="ORF">NVP1025O_093</name>
</gene>
<reference evidence="1 2" key="1">
    <citation type="submission" date="2017-11" db="EMBL/GenBank/DDBJ databases">
        <title>A major lineage of nontailed dsDNA viruses as unrecognized killers of marine bacteria.</title>
        <authorList>
            <person name="Kauffman K.M."/>
            <person name="Hussain F.A."/>
            <person name="Yang J."/>
            <person name="Arevalo P."/>
            <person name="Brown J.M."/>
            <person name="Chang W.K."/>
            <person name="VanInsberghe D."/>
            <person name="Elsherbini J."/>
            <person name="Cutler M.B."/>
            <person name="Kelly L."/>
            <person name="Polz M.F."/>
        </authorList>
    </citation>
    <scope>NUCLEOTIDE SEQUENCE [LARGE SCALE GENOMIC DNA]</scope>
</reference>
<evidence type="ECO:0000313" key="2">
    <source>
        <dbReference type="Proteomes" id="UP000269377"/>
    </source>
</evidence>
<evidence type="ECO:0000313" key="1">
    <source>
        <dbReference type="EMBL" id="AUR82576.1"/>
    </source>
</evidence>
<dbReference type="EMBL" id="MG592409">
    <property type="protein sequence ID" value="AUR82576.1"/>
    <property type="molecule type" value="Genomic_DNA"/>
</dbReference>
<dbReference type="Proteomes" id="UP000269377">
    <property type="component" value="Segment"/>
</dbReference>
<sequence length="57" mass="6474">MDSRIPALIELLELNGRGKLCRILACKDVECSKCPFNGEKDFDDLIDLLNTYELLES</sequence>
<organism evidence="1 2">
    <name type="scientific">Vibrio phage 1.025.O._10N.222.46.B6</name>
    <dbReference type="NCBI Taxonomy" id="1881420"/>
    <lineage>
        <taxon>Viruses</taxon>
        <taxon>Duplodnaviria</taxon>
        <taxon>Heunggongvirae</taxon>
        <taxon>Uroviricota</taxon>
        <taxon>Caudoviricetes</taxon>
        <taxon>Schitoviridae</taxon>
        <taxon>Pontosvirinae</taxon>
        <taxon>Nahantvirus</taxon>
        <taxon>Nahantvirus 49C7</taxon>
    </lineage>
</organism>